<dbReference type="RefSeq" id="WP_248652446.1">
    <property type="nucleotide sequence ID" value="NZ_CP096660.1"/>
</dbReference>
<geneLocation type="plasmid" evidence="2 3">
    <name>unnamed1</name>
</geneLocation>
<dbReference type="InterPro" id="IPR037175">
    <property type="entry name" value="KFase_sf"/>
</dbReference>
<dbReference type="PANTHER" id="PTHR31118:SF32">
    <property type="entry name" value="KYNURENINE FORMAMIDASE"/>
    <property type="match status" value="1"/>
</dbReference>
<dbReference type="InterPro" id="IPR007325">
    <property type="entry name" value="KFase/CYL"/>
</dbReference>
<gene>
    <name evidence="2" type="ORF">M0R89_19830</name>
</gene>
<keyword evidence="3" id="KW-1185">Reference proteome</keyword>
<feature type="region of interest" description="Disordered" evidence="1">
    <location>
        <begin position="1"/>
        <end position="39"/>
    </location>
</feature>
<organism evidence="2 3">
    <name type="scientific">Halorussus limi</name>
    <dbReference type="NCBI Taxonomy" id="2938695"/>
    <lineage>
        <taxon>Archaea</taxon>
        <taxon>Methanobacteriati</taxon>
        <taxon>Methanobacteriota</taxon>
        <taxon>Stenosarchaea group</taxon>
        <taxon>Halobacteria</taxon>
        <taxon>Halobacteriales</taxon>
        <taxon>Haladaptataceae</taxon>
        <taxon>Halorussus</taxon>
    </lineage>
</organism>
<keyword evidence="2" id="KW-0614">Plasmid</keyword>
<protein>
    <submittedName>
        <fullName evidence="2">Cyclase family protein</fullName>
    </submittedName>
</protein>
<dbReference type="Proteomes" id="UP000830729">
    <property type="component" value="Plasmid unnamed1"/>
</dbReference>
<dbReference type="Gene3D" id="3.50.30.50">
    <property type="entry name" value="Putative cyclase"/>
    <property type="match status" value="1"/>
</dbReference>
<dbReference type="GeneID" id="72187499"/>
<dbReference type="PANTHER" id="PTHR31118">
    <property type="entry name" value="CYCLASE-LIKE PROTEIN 2"/>
    <property type="match status" value="1"/>
</dbReference>
<dbReference type="GO" id="GO:0019441">
    <property type="term" value="P:L-tryptophan catabolic process to kynurenine"/>
    <property type="evidence" value="ECO:0007669"/>
    <property type="project" value="InterPro"/>
</dbReference>
<evidence type="ECO:0000256" key="1">
    <source>
        <dbReference type="SAM" id="MobiDB-lite"/>
    </source>
</evidence>
<feature type="region of interest" description="Disordered" evidence="1">
    <location>
        <begin position="152"/>
        <end position="217"/>
    </location>
</feature>
<accession>A0A8U0I062</accession>
<dbReference type="KEGG" id="halx:M0R89_19830"/>
<dbReference type="SUPFAM" id="SSF102198">
    <property type="entry name" value="Putative cyclase"/>
    <property type="match status" value="1"/>
</dbReference>
<dbReference type="GO" id="GO:0004061">
    <property type="term" value="F:arylformamidase activity"/>
    <property type="evidence" value="ECO:0007669"/>
    <property type="project" value="InterPro"/>
</dbReference>
<dbReference type="Pfam" id="PF04199">
    <property type="entry name" value="Cyclase"/>
    <property type="match status" value="1"/>
</dbReference>
<evidence type="ECO:0000313" key="3">
    <source>
        <dbReference type="Proteomes" id="UP000830729"/>
    </source>
</evidence>
<reference evidence="2 3" key="1">
    <citation type="submission" date="2022-04" db="EMBL/GenBank/DDBJ databases">
        <title>Diverse halophilic archaea isolated from saline environments.</title>
        <authorList>
            <person name="Cui H.-L."/>
        </authorList>
    </citation>
    <scope>NUCLEOTIDE SEQUENCE [LARGE SCALE GENOMIC DNA]</scope>
    <source>
        <strain evidence="2 3">XZYJT49</strain>
        <plasmid evidence="2 3">unnamed1</plasmid>
    </source>
</reference>
<name>A0A8U0I062_9EURY</name>
<sequence>MSDRDRSTADLTQPLDADATVYPGDPAVESAPAATHDSDGYRVTELRFGSHSGTHVDAPSHTEPDGKNLDAFGVEEFVFDAQLVDCTGLGARDPIGPEVIPGPKSGGDAETEMLVLRTGWDAHWGTDRYFDHPYLTAEAAATCADRGWHVGLDALSPDPSPSETGTEEGESTSESVGTGKLTGAEESGEMGASAGTEKPNETEESDGTSEPDGVPAHRELLGSGLFVVENLTGLGEVPDRFELLAYPLALVDADGSPVRAVATW</sequence>
<evidence type="ECO:0000313" key="2">
    <source>
        <dbReference type="EMBL" id="UPV76413.1"/>
    </source>
</evidence>
<proteinExistence type="predicted"/>
<dbReference type="AlphaFoldDB" id="A0A8U0I062"/>
<dbReference type="EMBL" id="CP096660">
    <property type="protein sequence ID" value="UPV76413.1"/>
    <property type="molecule type" value="Genomic_DNA"/>
</dbReference>